<dbReference type="InterPro" id="IPR017824">
    <property type="entry name" value="Aminodeoxychorismate_lyase_IV"/>
</dbReference>
<name>A0A1M6D971_9VIBR</name>
<evidence type="ECO:0000256" key="12">
    <source>
        <dbReference type="NCBIfam" id="TIGR03461"/>
    </source>
</evidence>
<keyword evidence="6 15" id="KW-0456">Lyase</keyword>
<dbReference type="Gene3D" id="3.20.10.10">
    <property type="entry name" value="D-amino Acid Aminotransferase, subunit A, domain 2"/>
    <property type="match status" value="1"/>
</dbReference>
<evidence type="ECO:0000256" key="3">
    <source>
        <dbReference type="ARBA" id="ARBA00011738"/>
    </source>
</evidence>
<dbReference type="EMBL" id="FQXZ01000046">
    <property type="protein sequence ID" value="SHI69775.1"/>
    <property type="molecule type" value="Genomic_DNA"/>
</dbReference>
<dbReference type="PANTHER" id="PTHR42743:SF2">
    <property type="entry name" value="AMINODEOXYCHORISMATE LYASE"/>
    <property type="match status" value="1"/>
</dbReference>
<comment type="subunit">
    <text evidence="3">Homodimer.</text>
</comment>
<dbReference type="Gene3D" id="3.30.470.10">
    <property type="match status" value="1"/>
</dbReference>
<comment type="catalytic activity">
    <reaction evidence="9">
        <text>4-amino-4-deoxychorismate = 4-aminobenzoate + pyruvate + H(+)</text>
        <dbReference type="Rhea" id="RHEA:16201"/>
        <dbReference type="ChEBI" id="CHEBI:15361"/>
        <dbReference type="ChEBI" id="CHEBI:15378"/>
        <dbReference type="ChEBI" id="CHEBI:17836"/>
        <dbReference type="ChEBI" id="CHEBI:58406"/>
        <dbReference type="EC" id="4.1.3.38"/>
    </reaction>
</comment>
<organism evidence="15 16">
    <name type="scientific">Vibrio aerogenes CECT 7868</name>
    <dbReference type="NCBI Taxonomy" id="1216006"/>
    <lineage>
        <taxon>Bacteria</taxon>
        <taxon>Pseudomonadati</taxon>
        <taxon>Pseudomonadota</taxon>
        <taxon>Gammaproteobacteria</taxon>
        <taxon>Vibrionales</taxon>
        <taxon>Vibrionaceae</taxon>
        <taxon>Vibrio</taxon>
    </lineage>
</organism>
<dbReference type="GO" id="GO:0008153">
    <property type="term" value="P:4-aminobenzoate biosynthetic process"/>
    <property type="evidence" value="ECO:0007669"/>
    <property type="project" value="UniProtKB-UniRule"/>
</dbReference>
<dbReference type="NCBIfam" id="TIGR03461">
    <property type="entry name" value="pabC_Proteo"/>
    <property type="match status" value="1"/>
</dbReference>
<evidence type="ECO:0000256" key="1">
    <source>
        <dbReference type="ARBA" id="ARBA00001933"/>
    </source>
</evidence>
<dbReference type="EC" id="4.1.3.38" evidence="8 12"/>
<dbReference type="FunFam" id="3.20.10.10:FF:000002">
    <property type="entry name" value="D-alanine aminotransferase"/>
    <property type="match status" value="1"/>
</dbReference>
<protein>
    <recommendedName>
        <fullName evidence="11 12">Aminodeoxychorismate lyase</fullName>
        <ecNumber evidence="8 12">4.1.3.38</ecNumber>
    </recommendedName>
</protein>
<dbReference type="InterPro" id="IPR036038">
    <property type="entry name" value="Aminotransferase-like"/>
</dbReference>
<evidence type="ECO:0000256" key="14">
    <source>
        <dbReference type="RuleBase" id="RU004516"/>
    </source>
</evidence>
<comment type="pathway">
    <text evidence="7">Cofactor biosynthesis; tetrahydrofolate biosynthesis; 4-aminobenzoate from chorismate: step 2/2.</text>
</comment>
<dbReference type="InterPro" id="IPR043132">
    <property type="entry name" value="BCAT-like_C"/>
</dbReference>
<dbReference type="PROSITE" id="PS00770">
    <property type="entry name" value="AA_TRANSFER_CLASS_4"/>
    <property type="match status" value="1"/>
</dbReference>
<dbReference type="SUPFAM" id="SSF56752">
    <property type="entry name" value="D-aminoacid aminotransferase-like PLP-dependent enzymes"/>
    <property type="match status" value="1"/>
</dbReference>
<keyword evidence="4 14" id="KW-0663">Pyridoxal phosphate</keyword>
<dbReference type="Proteomes" id="UP000184608">
    <property type="component" value="Unassembled WGS sequence"/>
</dbReference>
<evidence type="ECO:0000256" key="7">
    <source>
        <dbReference type="ARBA" id="ARBA00035633"/>
    </source>
</evidence>
<evidence type="ECO:0000256" key="10">
    <source>
        <dbReference type="ARBA" id="ARBA00054027"/>
    </source>
</evidence>
<evidence type="ECO:0000256" key="6">
    <source>
        <dbReference type="ARBA" id="ARBA00023239"/>
    </source>
</evidence>
<comment type="similarity">
    <text evidence="2 13">Belongs to the class-IV pyridoxal-phosphate-dependent aminotransferase family.</text>
</comment>
<dbReference type="Pfam" id="PF01063">
    <property type="entry name" value="Aminotran_4"/>
    <property type="match status" value="1"/>
</dbReference>
<evidence type="ECO:0000256" key="11">
    <source>
        <dbReference type="ARBA" id="ARBA00069174"/>
    </source>
</evidence>
<dbReference type="STRING" id="1216006.VA7868_04167"/>
<dbReference type="InterPro" id="IPR050571">
    <property type="entry name" value="Class-IV_PLP-Dep_Aminotrnsfr"/>
</dbReference>
<evidence type="ECO:0000256" key="4">
    <source>
        <dbReference type="ARBA" id="ARBA00022898"/>
    </source>
</evidence>
<dbReference type="GO" id="GO:0005829">
    <property type="term" value="C:cytosol"/>
    <property type="evidence" value="ECO:0007669"/>
    <property type="project" value="TreeGrafter"/>
</dbReference>
<dbReference type="RefSeq" id="WP_073605764.1">
    <property type="nucleotide sequence ID" value="NZ_FQXZ01000046.1"/>
</dbReference>
<evidence type="ECO:0000256" key="13">
    <source>
        <dbReference type="RuleBase" id="RU004106"/>
    </source>
</evidence>
<dbReference type="NCBIfam" id="NF004761">
    <property type="entry name" value="PRK06092.1"/>
    <property type="match status" value="1"/>
</dbReference>
<proteinExistence type="inferred from homology"/>
<gene>
    <name evidence="15" type="primary">pabC</name>
    <name evidence="15" type="ORF">VA7868_04167</name>
</gene>
<evidence type="ECO:0000256" key="2">
    <source>
        <dbReference type="ARBA" id="ARBA00009320"/>
    </source>
</evidence>
<keyword evidence="5" id="KW-0289">Folate biosynthesis</keyword>
<dbReference type="InterPro" id="IPR043131">
    <property type="entry name" value="BCAT-like_N"/>
</dbReference>
<dbReference type="GO" id="GO:0030170">
    <property type="term" value="F:pyridoxal phosphate binding"/>
    <property type="evidence" value="ECO:0007669"/>
    <property type="project" value="InterPro"/>
</dbReference>
<dbReference type="GO" id="GO:0008696">
    <property type="term" value="F:4-amino-4-deoxychorismate lyase activity"/>
    <property type="evidence" value="ECO:0007669"/>
    <property type="project" value="UniProtKB-UniRule"/>
</dbReference>
<dbReference type="InterPro" id="IPR001544">
    <property type="entry name" value="Aminotrans_IV"/>
</dbReference>
<dbReference type="GO" id="GO:0046656">
    <property type="term" value="P:folic acid biosynthetic process"/>
    <property type="evidence" value="ECO:0007669"/>
    <property type="project" value="UniProtKB-KW"/>
</dbReference>
<dbReference type="InterPro" id="IPR018300">
    <property type="entry name" value="Aminotrans_IV_CS"/>
</dbReference>
<accession>A0A1M6D971</accession>
<comment type="function">
    <text evidence="10">Involved in the biosynthesis of p-aminobenzoate (PABA), a precursor of tetrahydrofolate. Converts 4-amino-4-deoxychorismate into 4-aminobenzoate (PABA) and pyruvate.</text>
</comment>
<keyword evidence="16" id="KW-1185">Reference proteome</keyword>
<dbReference type="AlphaFoldDB" id="A0A1M6D971"/>
<evidence type="ECO:0000256" key="8">
    <source>
        <dbReference type="ARBA" id="ARBA00035676"/>
    </source>
</evidence>
<dbReference type="CDD" id="cd01559">
    <property type="entry name" value="ADCL_like"/>
    <property type="match status" value="1"/>
</dbReference>
<evidence type="ECO:0000313" key="16">
    <source>
        <dbReference type="Proteomes" id="UP000184608"/>
    </source>
</evidence>
<sequence>MILIDGKSADVVPADDRSYQYGDGCFSTILTLNGQVQYWDYHRQRLESCLKVLCIPYPDWDEVLAWMSRVIKPEAKAGIKIHISRGSGGRGYAFPEKTSPRVMISSFAYPGYYSDLITDGIELGLCRQRLGLNPMLAGHKHNNRLEQILLKNEVTQLGYIDGVVLDIYDNVIETTMANIFWVKNDRFFTPALDQAGVAGVVRRVVTEWVQEEGKSLSVGSFSVDALLAADEVFITNSVLGVAPVIRMMASEFSVGEYTKEIQKRVNLC</sequence>
<evidence type="ECO:0000256" key="9">
    <source>
        <dbReference type="ARBA" id="ARBA00049529"/>
    </source>
</evidence>
<comment type="cofactor">
    <cofactor evidence="1 14">
        <name>pyridoxal 5'-phosphate</name>
        <dbReference type="ChEBI" id="CHEBI:597326"/>
    </cofactor>
</comment>
<dbReference type="PANTHER" id="PTHR42743">
    <property type="entry name" value="AMINO-ACID AMINOTRANSFERASE"/>
    <property type="match status" value="1"/>
</dbReference>
<evidence type="ECO:0000256" key="5">
    <source>
        <dbReference type="ARBA" id="ARBA00022909"/>
    </source>
</evidence>
<evidence type="ECO:0000313" key="15">
    <source>
        <dbReference type="EMBL" id="SHI69775.1"/>
    </source>
</evidence>
<reference evidence="15 16" key="1">
    <citation type="submission" date="2016-11" db="EMBL/GenBank/DDBJ databases">
        <authorList>
            <person name="Jaros S."/>
            <person name="Januszkiewicz K."/>
            <person name="Wedrychowicz H."/>
        </authorList>
    </citation>
    <scope>NUCLEOTIDE SEQUENCE [LARGE SCALE GENOMIC DNA]</scope>
    <source>
        <strain evidence="15 16">CECT 7868</strain>
    </source>
</reference>
<dbReference type="OrthoDB" id="9805628at2"/>